<protein>
    <submittedName>
        <fullName evidence="1">Uncharacterized protein</fullName>
    </submittedName>
</protein>
<name>A0A917NNL5_9ACTN</name>
<gene>
    <name evidence="1" type="ORF">GCM10010121_025760</name>
</gene>
<dbReference type="Pfam" id="PF22880">
    <property type="entry name" value="DUF7019"/>
    <property type="match status" value="1"/>
</dbReference>
<dbReference type="EMBL" id="BMQA01000006">
    <property type="protein sequence ID" value="GGJ14016.1"/>
    <property type="molecule type" value="Genomic_DNA"/>
</dbReference>
<dbReference type="Proteomes" id="UP000657574">
    <property type="component" value="Unassembled WGS sequence"/>
</dbReference>
<proteinExistence type="predicted"/>
<reference evidence="1" key="2">
    <citation type="submission" date="2020-09" db="EMBL/GenBank/DDBJ databases">
        <authorList>
            <person name="Sun Q."/>
            <person name="Ohkuma M."/>
        </authorList>
    </citation>
    <scope>NUCLEOTIDE SEQUENCE</scope>
    <source>
        <strain evidence="1">JCM 3086</strain>
    </source>
</reference>
<reference evidence="1" key="1">
    <citation type="journal article" date="2014" name="Int. J. Syst. Evol. Microbiol.">
        <title>Complete genome sequence of Corynebacterium casei LMG S-19264T (=DSM 44701T), isolated from a smear-ripened cheese.</title>
        <authorList>
            <consortium name="US DOE Joint Genome Institute (JGI-PGF)"/>
            <person name="Walter F."/>
            <person name="Albersmeier A."/>
            <person name="Kalinowski J."/>
            <person name="Ruckert C."/>
        </authorList>
    </citation>
    <scope>NUCLEOTIDE SEQUENCE</scope>
    <source>
        <strain evidence="1">JCM 3086</strain>
    </source>
</reference>
<dbReference type="NCBIfam" id="NF040893">
    <property type="entry name" value="SAVMC3_10250"/>
    <property type="match status" value="1"/>
</dbReference>
<dbReference type="InterPro" id="IPR054284">
    <property type="entry name" value="DUF7019"/>
</dbReference>
<organism evidence="1 2">
    <name type="scientific">Streptomyces brasiliensis</name>
    <dbReference type="NCBI Taxonomy" id="1954"/>
    <lineage>
        <taxon>Bacteria</taxon>
        <taxon>Bacillati</taxon>
        <taxon>Actinomycetota</taxon>
        <taxon>Actinomycetes</taxon>
        <taxon>Kitasatosporales</taxon>
        <taxon>Streptomycetaceae</taxon>
        <taxon>Streptomyces</taxon>
    </lineage>
</organism>
<evidence type="ECO:0000313" key="2">
    <source>
        <dbReference type="Proteomes" id="UP000657574"/>
    </source>
</evidence>
<comment type="caution">
    <text evidence="1">The sequence shown here is derived from an EMBL/GenBank/DDBJ whole genome shotgun (WGS) entry which is preliminary data.</text>
</comment>
<dbReference type="AlphaFoldDB" id="A0A917NNL5"/>
<sequence>MRFNEMIYFSRRRLDAFFPEQAPSTSPSWNLEVDLQVATVAIGPGTPLTPTESELRRLRKVQQHLDREASHFYAPHLNAGDWVYFDLEMGWGTSHEDSALPDLDDVLLFCGSLPGDRTGGSATVDLMLCGSTKHLLERTATAGRLGSGTRWLHDLIHKMDDLDDSRVTDLPEELTQRALSVPRSNRPEQIVRDVFRIAYRHHAPFQRARVQGLARVNLNLPNGEWTSRLIMATPLYVQYTSRKPARWITRLRLHRDMCRRYGRAWWRWRPDLPPRDRGRVYDPAVRAR</sequence>
<evidence type="ECO:0000313" key="1">
    <source>
        <dbReference type="EMBL" id="GGJ14016.1"/>
    </source>
</evidence>
<keyword evidence="2" id="KW-1185">Reference proteome</keyword>
<accession>A0A917NNL5</accession>